<reference evidence="5" key="1">
    <citation type="submission" date="2010-06" db="EMBL/GenBank/DDBJ databases">
        <authorList>
            <person name="Jiang H."/>
            <person name="Abraham K."/>
            <person name="Ali S."/>
            <person name="Alsbrooks S.L."/>
            <person name="Anim B.N."/>
            <person name="Anosike U.S."/>
            <person name="Attaway T."/>
            <person name="Bandaranaike D.P."/>
            <person name="Battles P.K."/>
            <person name="Bell S.N."/>
            <person name="Bell A.V."/>
            <person name="Beltran B."/>
            <person name="Bickham C."/>
            <person name="Bustamante Y."/>
            <person name="Caleb T."/>
            <person name="Canada A."/>
            <person name="Cardenas V."/>
            <person name="Carter K."/>
            <person name="Chacko J."/>
            <person name="Chandrabose M.N."/>
            <person name="Chavez D."/>
            <person name="Chavez A."/>
            <person name="Chen L."/>
            <person name="Chu H.-S."/>
            <person name="Claassen K.J."/>
            <person name="Cockrell R."/>
            <person name="Collins M."/>
            <person name="Cooper J.A."/>
            <person name="Cree A."/>
            <person name="Curry S.M."/>
            <person name="Da Y."/>
            <person name="Dao M.D."/>
            <person name="Das B."/>
            <person name="Davila M.-L."/>
            <person name="Davy-Carroll L."/>
            <person name="Denson S."/>
            <person name="Dinh H."/>
            <person name="Ebong V.E."/>
            <person name="Edwards J.R."/>
            <person name="Egan A."/>
            <person name="El-Daye J."/>
            <person name="Escobedo L."/>
            <person name="Fernandez S."/>
            <person name="Fernando P.R."/>
            <person name="Flagg N."/>
            <person name="Forbes L.D."/>
            <person name="Fowler R.G."/>
            <person name="Fu Q."/>
            <person name="Gabisi R.A."/>
            <person name="Ganer J."/>
            <person name="Garbino Pronczuk A."/>
            <person name="Garcia R.M."/>
            <person name="Garner T."/>
            <person name="Garrett T.E."/>
            <person name="Gonzalez D.A."/>
            <person name="Hamid H."/>
            <person name="Hawkins E.S."/>
            <person name="Hirani K."/>
            <person name="Hogues M.E."/>
            <person name="Hollins B."/>
            <person name="Hsiao C.-H."/>
            <person name="Jabil R."/>
            <person name="James M.L."/>
            <person name="Jhangiani S.N."/>
            <person name="Johnson B."/>
            <person name="Johnson Q."/>
            <person name="Joshi V."/>
            <person name="Kalu J.B."/>
            <person name="Kam C."/>
            <person name="Kashfia A."/>
            <person name="Keebler J."/>
            <person name="Kisamo H."/>
            <person name="Kovar C.L."/>
            <person name="Lago L.A."/>
            <person name="Lai C.-Y."/>
            <person name="Laidlaw J."/>
            <person name="Lara F."/>
            <person name="Le T.-K."/>
            <person name="Lee S.L."/>
            <person name="Legall F.H."/>
            <person name="Lemon S.J."/>
            <person name="Lewis L.R."/>
            <person name="Li B."/>
            <person name="Liu Y."/>
            <person name="Liu Y.-S."/>
            <person name="Lopez J."/>
            <person name="Lozado R.J."/>
            <person name="Lu J."/>
            <person name="Madu R.C."/>
            <person name="Maheshwari M."/>
            <person name="Maheshwari R."/>
            <person name="Malloy K."/>
            <person name="Martinez E."/>
            <person name="Mathew T."/>
            <person name="Mercado I.C."/>
            <person name="Mercado C."/>
            <person name="Meyer B."/>
            <person name="Montgomery K."/>
            <person name="Morgan M.B."/>
            <person name="Munidasa M."/>
            <person name="Nazareth L.V."/>
            <person name="Nelson J."/>
            <person name="Ng B.M."/>
            <person name="Nguyen N.B."/>
            <person name="Nguyen P.Q."/>
            <person name="Nguyen T."/>
            <person name="Obregon M."/>
            <person name="Okwuonu G.O."/>
            <person name="Onwere C.G."/>
            <person name="Orozco G."/>
            <person name="Parra A."/>
            <person name="Patel S."/>
            <person name="Patil S."/>
            <person name="Perez A."/>
            <person name="Perez Y."/>
            <person name="Pham C."/>
            <person name="Primus E.L."/>
            <person name="Pu L.-L."/>
            <person name="Puazo M."/>
            <person name="Qin X."/>
            <person name="Quiroz J.B."/>
            <person name="Reese J."/>
            <person name="Richards S."/>
            <person name="Rives C.M."/>
            <person name="Robberts R."/>
            <person name="Ruiz S.J."/>
            <person name="Ruiz M.J."/>
            <person name="Santibanez J."/>
            <person name="Schneider B.W."/>
            <person name="Sisson I."/>
            <person name="Smith M."/>
            <person name="Sodergren E."/>
            <person name="Song X.-Z."/>
            <person name="Song B.B."/>
            <person name="Summersgill H."/>
            <person name="Thelus R."/>
            <person name="Thornton R.D."/>
            <person name="Trejos Z.Y."/>
            <person name="Usmani K."/>
            <person name="Vattathil S."/>
            <person name="Villasana D."/>
            <person name="Walker D.L."/>
            <person name="Wang S."/>
            <person name="Wang K."/>
            <person name="White C.S."/>
            <person name="Williams A.C."/>
            <person name="Williamson J."/>
            <person name="Wilson K."/>
            <person name="Woghiren I.O."/>
            <person name="Woodworth J.R."/>
            <person name="Worley K.C."/>
            <person name="Wright R.A."/>
            <person name="Wu W."/>
            <person name="Young L."/>
            <person name="Zhang L."/>
            <person name="Zhang J."/>
            <person name="Zhu Y."/>
            <person name="Muzny D.M."/>
            <person name="Weinstock G."/>
            <person name="Gibbs R.A."/>
        </authorList>
    </citation>
    <scope>NUCLEOTIDE SEQUENCE [LARGE SCALE GENOMIC DNA]</scope>
    <source>
        <strain evidence="5">LSR1</strain>
    </source>
</reference>
<dbReference type="OrthoDB" id="6613266at2759"/>
<feature type="domain" description="DUF4371" evidence="3">
    <location>
        <begin position="317"/>
        <end position="499"/>
    </location>
</feature>
<accession>A0A8R1WZ01</accession>
<evidence type="ECO:0000313" key="4">
    <source>
        <dbReference type="EnsemblMetazoa" id="XP_008179828.1"/>
    </source>
</evidence>
<dbReference type="PANTHER" id="PTHR45749">
    <property type="match status" value="1"/>
</dbReference>
<sequence length="951" mass="107718">MSENNLSTCTSSDYTKDTADTVGMDEEVSNSLSTSLSFSQSPILTLKSPIKLTIDENPTCSQNDALNSELLSENNLSTCTTSDYTKDTADTVGMDEEVSNSLSTSLSFSQSPILTLKSPIKLTIGLLDNVEEEADLIYTKPNTKEDNSITVLKCTNEEEYQVMDSVFPNDPVHWPETMSNEILTYFVNLGPCQPLSSDLKYNKVPTKNYGSGNIRSFHESHYFQCLPDGNLTKRTLLSYSPLLDRVFCMSCRLFGLVKAKKSFLSSKGTCDYRNIAKTIHHHECLPEHIQSEISRGLYFTRTRIDITLLKSANHQVAENREILMVIIDALLFTARPNIALRGHDESNTSMNKGNFLELLKLLSKHHGPLNSHLQKIEGKHNRVTFLSSLSQNKLLSILSEIVRSKILFDVKKSGLFSVIIDTTTDVSTLEQFTFLLRYVNDKGKIEERLVALVTSPDSTGKGMYEVFCNITEKYNINWKRDLFAQAYDGAASMQGQYSGLKTLIQNENPNALYVWCSAHLLNLVIVDTCDCCTKTKVFFGDIKALVEFMRARKRTATFVFFQNKLYPNERVRRLKRFSTTRWTSHDRVITVVYEKYAALLQSLNAIASAEDSDRESSSTAKSLSMRLSSFEFIIAMNLVKTIFAITTPVSNYLQSKSIDFIEAINLVDVAKNRLIDLRDDDKCQNLINEAKSFAKDQNLTERNFKEVRLRKKKIMPGELSRDEISSTAQDVFRSDVYFKVLDVIINSIESRFKDSREIMKDLCLLSPERLLSYSKNNSKKLPEDAFDQLAKWIHGINLQDLRVEYLAFSSSLHKLVVGLEPKQLHENVKCIQSSEDSDSSITSYEDDRQVVEKKVSVERILHILSSYNLISAFPNLYKAYKSLGTIPASSASAERSFSKVKLIKTRLRSTTGQDRLESLLILSMEKDIEINYNEAINTFAMTSDVLKKQLL</sequence>
<feature type="region of interest" description="Disordered" evidence="1">
    <location>
        <begin position="1"/>
        <end position="20"/>
    </location>
</feature>
<protein>
    <recommendedName>
        <fullName evidence="6">Zinc finger MYM-type protein 1-like</fullName>
    </recommendedName>
</protein>
<dbReference type="EnsemblMetazoa" id="XM_008181606.1">
    <property type="protein sequence ID" value="XP_008179828.1"/>
    <property type="gene ID" value="LOC103308363"/>
</dbReference>
<evidence type="ECO:0000313" key="5">
    <source>
        <dbReference type="Proteomes" id="UP000007819"/>
    </source>
</evidence>
<dbReference type="RefSeq" id="XP_008179828.1">
    <property type="nucleotide sequence ID" value="XM_008181606.1"/>
</dbReference>
<dbReference type="InterPro" id="IPR012337">
    <property type="entry name" value="RNaseH-like_sf"/>
</dbReference>
<dbReference type="GeneID" id="103308363"/>
<feature type="domain" description="HAT C-terminal dimerisation" evidence="2">
    <location>
        <begin position="850"/>
        <end position="927"/>
    </location>
</feature>
<dbReference type="Proteomes" id="UP000007819">
    <property type="component" value="Chromosome X"/>
</dbReference>
<dbReference type="KEGG" id="api:103308363"/>
<evidence type="ECO:0000256" key="1">
    <source>
        <dbReference type="SAM" id="MobiDB-lite"/>
    </source>
</evidence>
<dbReference type="GO" id="GO:0046983">
    <property type="term" value="F:protein dimerization activity"/>
    <property type="evidence" value="ECO:0007669"/>
    <property type="project" value="InterPro"/>
</dbReference>
<dbReference type="InterPro" id="IPR025398">
    <property type="entry name" value="DUF4371"/>
</dbReference>
<feature type="compositionally biased region" description="Polar residues" evidence="1">
    <location>
        <begin position="1"/>
        <end position="13"/>
    </location>
</feature>
<keyword evidence="5" id="KW-1185">Reference proteome</keyword>
<organism evidence="4 5">
    <name type="scientific">Acyrthosiphon pisum</name>
    <name type="common">Pea aphid</name>
    <dbReference type="NCBI Taxonomy" id="7029"/>
    <lineage>
        <taxon>Eukaryota</taxon>
        <taxon>Metazoa</taxon>
        <taxon>Ecdysozoa</taxon>
        <taxon>Arthropoda</taxon>
        <taxon>Hexapoda</taxon>
        <taxon>Insecta</taxon>
        <taxon>Pterygota</taxon>
        <taxon>Neoptera</taxon>
        <taxon>Paraneoptera</taxon>
        <taxon>Hemiptera</taxon>
        <taxon>Sternorrhyncha</taxon>
        <taxon>Aphidomorpha</taxon>
        <taxon>Aphidoidea</taxon>
        <taxon>Aphididae</taxon>
        <taxon>Macrosiphini</taxon>
        <taxon>Acyrthosiphon</taxon>
    </lineage>
</organism>
<dbReference type="Pfam" id="PF14291">
    <property type="entry name" value="DUF4371"/>
    <property type="match status" value="1"/>
</dbReference>
<dbReference type="Pfam" id="PF05699">
    <property type="entry name" value="Dimer_Tnp_hAT"/>
    <property type="match status" value="1"/>
</dbReference>
<dbReference type="InterPro" id="IPR008906">
    <property type="entry name" value="HATC_C_dom"/>
</dbReference>
<evidence type="ECO:0000259" key="3">
    <source>
        <dbReference type="Pfam" id="PF14291"/>
    </source>
</evidence>
<evidence type="ECO:0008006" key="6">
    <source>
        <dbReference type="Google" id="ProtNLM"/>
    </source>
</evidence>
<evidence type="ECO:0000259" key="2">
    <source>
        <dbReference type="Pfam" id="PF05699"/>
    </source>
</evidence>
<proteinExistence type="predicted"/>
<reference evidence="4" key="2">
    <citation type="submission" date="2022-06" db="UniProtKB">
        <authorList>
            <consortium name="EnsemblMetazoa"/>
        </authorList>
    </citation>
    <scope>IDENTIFICATION</scope>
</reference>
<dbReference type="PANTHER" id="PTHR45749:SF37">
    <property type="entry name" value="OS05G0311600 PROTEIN"/>
    <property type="match status" value="1"/>
</dbReference>
<dbReference type="AlphaFoldDB" id="A0A8R1WZ01"/>
<dbReference type="SUPFAM" id="SSF53098">
    <property type="entry name" value="Ribonuclease H-like"/>
    <property type="match status" value="1"/>
</dbReference>
<name>A0A8R1WZ01_ACYPI</name>